<name>A0A397IIF3_9GLOM</name>
<dbReference type="AlphaFoldDB" id="A0A397IIF3"/>
<dbReference type="OrthoDB" id="2393071at2759"/>
<evidence type="ECO:0000313" key="2">
    <source>
        <dbReference type="Proteomes" id="UP000266861"/>
    </source>
</evidence>
<dbReference type="EMBL" id="PQFF01000197">
    <property type="protein sequence ID" value="RHZ75625.1"/>
    <property type="molecule type" value="Genomic_DNA"/>
</dbReference>
<comment type="caution">
    <text evidence="1">The sequence shown here is derived from an EMBL/GenBank/DDBJ whole genome shotgun (WGS) entry which is preliminary data.</text>
</comment>
<organism evidence="1 2">
    <name type="scientific">Diversispora epigaea</name>
    <dbReference type="NCBI Taxonomy" id="1348612"/>
    <lineage>
        <taxon>Eukaryota</taxon>
        <taxon>Fungi</taxon>
        <taxon>Fungi incertae sedis</taxon>
        <taxon>Mucoromycota</taxon>
        <taxon>Glomeromycotina</taxon>
        <taxon>Glomeromycetes</taxon>
        <taxon>Diversisporales</taxon>
        <taxon>Diversisporaceae</taxon>
        <taxon>Diversispora</taxon>
    </lineage>
</organism>
<evidence type="ECO:0000313" key="1">
    <source>
        <dbReference type="EMBL" id="RHZ75625.1"/>
    </source>
</evidence>
<dbReference type="STRING" id="1348612.A0A397IIF3"/>
<dbReference type="Proteomes" id="UP000266861">
    <property type="component" value="Unassembled WGS sequence"/>
</dbReference>
<sequence length="403" mass="46200">MSLLYWGEGYKGIRVIFTGIAHAKYEGTYMQESQREWWMIYVGPLQDDVFDALLQLHPILKIPGIKEEVKKVTNCVPRELMHLAEYVNKLSINVNTFEQVILVVAQKYYNYIPKNEKNRYYAAITSMFVPSIPPVQFEWKFLDLGLVYRYNSYTHYYPLCRSAQKALLKMYTTFDLPENIRNQLRIGELTSHQFEEALFNRLVCSSNATILLKATDLNNQPTSPVKITFEDYAIIKNSGLSLGPGYDKVLGRGFDGYPVFDYMLGPMFIQVSISDFQTHNKTQSNIQNAFKRPMDKPSGISISQIGERNQIEMYLDEMYGSGHTADIDPSSIVHFVSISDFQTHNKTQSNIQNAFKRPMDKPSGISISQIGERNQIEMYLDEMYGSGHTADIDPSSIVHFVCP</sequence>
<gene>
    <name evidence="1" type="ORF">Glove_212g118</name>
</gene>
<keyword evidence="2" id="KW-1185">Reference proteome</keyword>
<protein>
    <submittedName>
        <fullName evidence="1">Uncharacterized protein</fullName>
    </submittedName>
</protein>
<reference evidence="1 2" key="1">
    <citation type="submission" date="2018-08" db="EMBL/GenBank/DDBJ databases">
        <title>Genome and evolution of the arbuscular mycorrhizal fungus Diversispora epigaea (formerly Glomus versiforme) and its bacterial endosymbionts.</title>
        <authorList>
            <person name="Sun X."/>
            <person name="Fei Z."/>
            <person name="Harrison M."/>
        </authorList>
    </citation>
    <scope>NUCLEOTIDE SEQUENCE [LARGE SCALE GENOMIC DNA]</scope>
    <source>
        <strain evidence="1 2">IT104</strain>
    </source>
</reference>
<accession>A0A397IIF3</accession>
<proteinExistence type="predicted"/>